<proteinExistence type="predicted"/>
<geneLocation type="plasmid" evidence="1">
    <name>unnamed1</name>
</geneLocation>
<evidence type="ECO:0000313" key="2">
    <source>
        <dbReference type="Proteomes" id="UP000268329"/>
    </source>
</evidence>
<evidence type="ECO:0000313" key="1">
    <source>
        <dbReference type="EMBL" id="AYN37690.1"/>
    </source>
</evidence>
<name>A0A3G2J674_9ACTN</name>
<keyword evidence="1" id="KW-0614">Plasmid</keyword>
<accession>A0A3G2J674</accession>
<dbReference type="Proteomes" id="UP000268329">
    <property type="component" value="Plasmid unnamed1"/>
</dbReference>
<organism evidence="1 2">
    <name type="scientific">Streptomyces dangxiongensis</name>
    <dbReference type="NCBI Taxonomy" id="1442032"/>
    <lineage>
        <taxon>Bacteria</taxon>
        <taxon>Bacillati</taxon>
        <taxon>Actinomycetota</taxon>
        <taxon>Actinomycetes</taxon>
        <taxon>Kitasatosporales</taxon>
        <taxon>Streptomycetaceae</taxon>
        <taxon>Streptomyces</taxon>
    </lineage>
</organism>
<keyword evidence="2" id="KW-1185">Reference proteome</keyword>
<reference evidence="1 2" key="1">
    <citation type="submission" date="2018-10" db="EMBL/GenBank/DDBJ databases">
        <title>The genome of Streptomyces dangxiongensis Z022.</title>
        <authorList>
            <person name="Zhang B."/>
        </authorList>
    </citation>
    <scope>NUCLEOTIDE SEQUENCE [LARGE SCALE GENOMIC DNA]</scope>
    <source>
        <strain evidence="1 2">Z022</strain>
        <plasmid evidence="1 2">unnamed1</plasmid>
    </source>
</reference>
<gene>
    <name evidence="1" type="ORF">D9753_00245</name>
</gene>
<dbReference type="KEGG" id="sdd:D9753_00245"/>
<protein>
    <submittedName>
        <fullName evidence="1">Uncharacterized protein</fullName>
    </submittedName>
</protein>
<dbReference type="EMBL" id="CP033072">
    <property type="protein sequence ID" value="AYN37690.1"/>
    <property type="molecule type" value="Genomic_DNA"/>
</dbReference>
<dbReference type="RefSeq" id="WP_121785201.1">
    <property type="nucleotide sequence ID" value="NZ_CP033072.1"/>
</dbReference>
<dbReference type="AlphaFoldDB" id="A0A3G2J674"/>
<sequence length="69" mass="7011">MDGFDVAPVVGEQRADGVGDLETVPAAVQGFTEPGAGQLAPHSRDVNAEGVGGQFDMSGGQLSALRELQ</sequence>